<dbReference type="InParanoid" id="Q2LWZ5"/>
<dbReference type="FunFam" id="3.20.20.140:FF:000047">
    <property type="entry name" value="PHP domain-containing protein"/>
    <property type="match status" value="1"/>
</dbReference>
<dbReference type="SMART" id="SM00483">
    <property type="entry name" value="POLXc"/>
    <property type="match status" value="1"/>
</dbReference>
<keyword evidence="13" id="KW-1185">Reference proteome</keyword>
<dbReference type="SUPFAM" id="SSF47781">
    <property type="entry name" value="RuvA domain 2-like"/>
    <property type="match status" value="1"/>
</dbReference>
<dbReference type="GO" id="GO:0008270">
    <property type="term" value="F:zinc ion binding"/>
    <property type="evidence" value="ECO:0007669"/>
    <property type="project" value="TreeGrafter"/>
</dbReference>
<dbReference type="InterPro" id="IPR050243">
    <property type="entry name" value="PHP_phosphatase"/>
</dbReference>
<dbReference type="Pfam" id="PF02811">
    <property type="entry name" value="PHP"/>
    <property type="match status" value="1"/>
</dbReference>
<dbReference type="NCBIfam" id="NF005928">
    <property type="entry name" value="PRK07945.1"/>
    <property type="match status" value="1"/>
</dbReference>
<gene>
    <name evidence="12" type="ORF">SYN_00286</name>
</gene>
<dbReference type="Gene3D" id="1.10.150.110">
    <property type="entry name" value="DNA polymerase beta, N-terminal domain-like"/>
    <property type="match status" value="1"/>
</dbReference>
<proteinExistence type="predicted"/>
<feature type="domain" description="Polymerase/histidinol phosphatase N-terminal" evidence="10">
    <location>
        <begin position="344"/>
        <end position="423"/>
    </location>
</feature>
<evidence type="ECO:0000259" key="11">
    <source>
        <dbReference type="SMART" id="SM00483"/>
    </source>
</evidence>
<feature type="domain" description="DNA-directed DNA polymerase X" evidence="11">
    <location>
        <begin position="5"/>
        <end position="320"/>
    </location>
</feature>
<organism evidence="12 13">
    <name type="scientific">Syntrophus aciditrophicus (strain SB)</name>
    <dbReference type="NCBI Taxonomy" id="56780"/>
    <lineage>
        <taxon>Bacteria</taxon>
        <taxon>Pseudomonadati</taxon>
        <taxon>Thermodesulfobacteriota</taxon>
        <taxon>Syntrophia</taxon>
        <taxon>Syntrophales</taxon>
        <taxon>Syntrophaceae</taxon>
        <taxon>Syntrophus</taxon>
    </lineage>
</organism>
<keyword evidence="3" id="KW-0237">DNA synthesis</keyword>
<dbReference type="Pfam" id="PF14791">
    <property type="entry name" value="DNA_pol_B_thumb"/>
    <property type="match status" value="1"/>
</dbReference>
<dbReference type="eggNOG" id="COG1796">
    <property type="taxonomic scope" value="Bacteria"/>
</dbReference>
<dbReference type="InterPro" id="IPR002054">
    <property type="entry name" value="DNA-dir_DNA_pol_X"/>
</dbReference>
<dbReference type="PANTHER" id="PTHR36928">
    <property type="entry name" value="PHOSPHATASE YCDX-RELATED"/>
    <property type="match status" value="1"/>
</dbReference>
<dbReference type="SUPFAM" id="SSF89550">
    <property type="entry name" value="PHP domain-like"/>
    <property type="match status" value="1"/>
</dbReference>
<dbReference type="CDD" id="cd07436">
    <property type="entry name" value="PHP_PolX"/>
    <property type="match status" value="1"/>
</dbReference>
<dbReference type="Gene3D" id="1.10.150.20">
    <property type="entry name" value="5' to 3' exonuclease, C-terminal subdomain"/>
    <property type="match status" value="1"/>
</dbReference>
<evidence type="ECO:0000256" key="1">
    <source>
        <dbReference type="ARBA" id="ARBA00001946"/>
    </source>
</evidence>
<dbReference type="AlphaFoldDB" id="Q2LWZ5"/>
<dbReference type="Pfam" id="PF14716">
    <property type="entry name" value="HHH_8"/>
    <property type="match status" value="1"/>
</dbReference>
<reference evidence="12 13" key="1">
    <citation type="journal article" date="2007" name="Proc. Natl. Acad. Sci. U.S.A.">
        <title>The genome of Syntrophus aciditrophicus: life at the thermodynamic limit of microbial growth.</title>
        <authorList>
            <person name="McInerney M.J."/>
            <person name="Rohlin L."/>
            <person name="Mouttaki H."/>
            <person name="Kim U."/>
            <person name="Krupp R.S."/>
            <person name="Rios-Hernandez L."/>
            <person name="Sieber J."/>
            <person name="Struchtemeyer C.G."/>
            <person name="Bhattacharyya A."/>
            <person name="Campbell J.W."/>
            <person name="Gunsalus R.P."/>
        </authorList>
    </citation>
    <scope>NUCLEOTIDE SEQUENCE [LARGE SCALE GENOMIC DNA]</scope>
    <source>
        <strain evidence="12 13">SB</strain>
    </source>
</reference>
<dbReference type="EMBL" id="CP000252">
    <property type="protein sequence ID" value="ABC78602.1"/>
    <property type="molecule type" value="Genomic_DNA"/>
</dbReference>
<dbReference type="STRING" id="56780.SYN_00286"/>
<dbReference type="InterPro" id="IPR047967">
    <property type="entry name" value="PolX_PHP"/>
</dbReference>
<dbReference type="InterPro" id="IPR037160">
    <property type="entry name" value="DNA_Pol_thumb_sf"/>
</dbReference>
<name>Q2LWZ5_SYNAS</name>
<dbReference type="Gene3D" id="3.30.460.10">
    <property type="entry name" value="Beta Polymerase, domain 2"/>
    <property type="match status" value="1"/>
</dbReference>
<dbReference type="InterPro" id="IPR022311">
    <property type="entry name" value="PolX-like"/>
</dbReference>
<dbReference type="GO" id="GO:0003887">
    <property type="term" value="F:DNA-directed DNA polymerase activity"/>
    <property type="evidence" value="ECO:0007669"/>
    <property type="project" value="UniProtKB-KW"/>
</dbReference>
<evidence type="ECO:0000256" key="2">
    <source>
        <dbReference type="ARBA" id="ARBA00012417"/>
    </source>
</evidence>
<dbReference type="KEGG" id="sat:SYN_00286"/>
<dbReference type="GO" id="GO:0003677">
    <property type="term" value="F:DNA binding"/>
    <property type="evidence" value="ECO:0007669"/>
    <property type="project" value="InterPro"/>
</dbReference>
<dbReference type="Proteomes" id="UP000001933">
    <property type="component" value="Chromosome"/>
</dbReference>
<evidence type="ECO:0000256" key="3">
    <source>
        <dbReference type="ARBA" id="ARBA00022634"/>
    </source>
</evidence>
<dbReference type="CDD" id="cd00141">
    <property type="entry name" value="NT_POLXc"/>
    <property type="match status" value="1"/>
</dbReference>
<dbReference type="GO" id="GO:0006281">
    <property type="term" value="P:DNA repair"/>
    <property type="evidence" value="ECO:0007669"/>
    <property type="project" value="InterPro"/>
</dbReference>
<dbReference type="InterPro" id="IPR043519">
    <property type="entry name" value="NT_sf"/>
</dbReference>
<dbReference type="Pfam" id="PF14520">
    <property type="entry name" value="HHH_5"/>
    <property type="match status" value="1"/>
</dbReference>
<dbReference type="GO" id="GO:0005829">
    <property type="term" value="C:cytosol"/>
    <property type="evidence" value="ECO:0007669"/>
    <property type="project" value="TreeGrafter"/>
</dbReference>
<dbReference type="Gene3D" id="3.30.210.10">
    <property type="entry name" value="DNA polymerase, thumb domain"/>
    <property type="match status" value="1"/>
</dbReference>
<sequence length="584" mass="64971">MGGVMKNADMAGIFEQMADFLEIRGENPFKIRAYRRAAQVIEHLPREVATMLAEGEDLKALPGIGEAIASKMAELVRTGHLVAWETLRDSLPEGLSTLLEIPGIGPKTAYRLATELGISSVDELEQAILEGKVAHLFRLGDRTAQNILHSIRSMRRKDQRIPLGQALPIVEEILSALRPLPGVRNLVPAGSLRRFRETLGDIDLMGTADNPEAVIRSFVSLPQVREVLAQGPTKASVILSGGLQADLRMVEHEAFGSLLQYFTGSRQHNIALRTRMQKKGLKLSEYGITDTATDRLEKFSTEEAFYERLGLQYIPPEIREDRGEIDLAERKAIPRLVERSDIRGDLHVHTNWSDGTASLEDMARAAKALGYQYLAITDHSGGLGIAGGLNEERLLKQMQAIRQLDERLEGIRLLAGIEVNILADGRLDLPDGILSRLDVVVASVHSALNQSEAKMTRRILKALENPHVDILAHPTCRLIGQREPIAVDLEAVFQAAAQHRKILEINSMPDRLDLQDISIYRARELGVLLAIDTDAHRPEHFDLVRFGIAMARRGWCRPAHILNCRPLGEVLSYLKRDEAYRRTG</sequence>
<dbReference type="Gene3D" id="3.20.20.140">
    <property type="entry name" value="Metal-dependent hydrolases"/>
    <property type="match status" value="1"/>
</dbReference>
<dbReference type="eggNOG" id="COG1387">
    <property type="taxonomic scope" value="Bacteria"/>
</dbReference>
<dbReference type="NCBIfam" id="NF006375">
    <property type="entry name" value="PRK08609.1"/>
    <property type="match status" value="1"/>
</dbReference>
<evidence type="ECO:0000256" key="5">
    <source>
        <dbReference type="ARBA" id="ARBA00022695"/>
    </source>
</evidence>
<comment type="cofactor">
    <cofactor evidence="1">
        <name>Mg(2+)</name>
        <dbReference type="ChEBI" id="CHEBI:18420"/>
    </cofactor>
</comment>
<keyword evidence="7" id="KW-0239">DNA-directed DNA polymerase</keyword>
<accession>Q2LWZ5</accession>
<evidence type="ECO:0000256" key="4">
    <source>
        <dbReference type="ARBA" id="ARBA00022679"/>
    </source>
</evidence>
<dbReference type="PANTHER" id="PTHR36928:SF1">
    <property type="entry name" value="PHOSPHATASE YCDX-RELATED"/>
    <property type="match status" value="1"/>
</dbReference>
<comment type="catalytic activity">
    <reaction evidence="8">
        <text>DNA(n) + a 2'-deoxyribonucleoside 5'-triphosphate = DNA(n+1) + diphosphate</text>
        <dbReference type="Rhea" id="RHEA:22508"/>
        <dbReference type="Rhea" id="RHEA-COMP:17339"/>
        <dbReference type="Rhea" id="RHEA-COMP:17340"/>
        <dbReference type="ChEBI" id="CHEBI:33019"/>
        <dbReference type="ChEBI" id="CHEBI:61560"/>
        <dbReference type="ChEBI" id="CHEBI:173112"/>
        <dbReference type="EC" id="2.7.7.7"/>
    </reaction>
</comment>
<keyword evidence="6" id="KW-0235">DNA replication</keyword>
<dbReference type="InterPro" id="IPR029398">
    <property type="entry name" value="PolB_thumb"/>
</dbReference>
<dbReference type="SMART" id="SM00481">
    <property type="entry name" value="POLIIIAc"/>
    <property type="match status" value="1"/>
</dbReference>
<dbReference type="GO" id="GO:0042578">
    <property type="term" value="F:phosphoric ester hydrolase activity"/>
    <property type="evidence" value="ECO:0007669"/>
    <property type="project" value="TreeGrafter"/>
</dbReference>
<feature type="domain" description="Helix-hairpin-helix DNA-binding motif class 1" evidence="9">
    <location>
        <begin position="96"/>
        <end position="115"/>
    </location>
</feature>
<dbReference type="InterPro" id="IPR010996">
    <property type="entry name" value="HHH_MUS81"/>
</dbReference>
<evidence type="ECO:0000259" key="9">
    <source>
        <dbReference type="SMART" id="SM00278"/>
    </source>
</evidence>
<dbReference type="InterPro" id="IPR016195">
    <property type="entry name" value="Pol/histidinol_Pase-like"/>
</dbReference>
<protein>
    <recommendedName>
        <fullName evidence="2">DNA-directed DNA polymerase</fullName>
        <ecNumber evidence="2">2.7.7.7</ecNumber>
    </recommendedName>
</protein>
<evidence type="ECO:0000313" key="12">
    <source>
        <dbReference type="EMBL" id="ABC78602.1"/>
    </source>
</evidence>
<dbReference type="InterPro" id="IPR004013">
    <property type="entry name" value="PHP_dom"/>
</dbReference>
<dbReference type="InterPro" id="IPR003141">
    <property type="entry name" value="Pol/His_phosphatase_N"/>
</dbReference>
<evidence type="ECO:0000256" key="8">
    <source>
        <dbReference type="ARBA" id="ARBA00049244"/>
    </source>
</evidence>
<dbReference type="InterPro" id="IPR027421">
    <property type="entry name" value="DNA_pol_lamdba_lyase_dom_sf"/>
</dbReference>
<keyword evidence="5" id="KW-0548">Nucleotidyltransferase</keyword>
<dbReference type="InterPro" id="IPR010994">
    <property type="entry name" value="RuvA_2-like"/>
</dbReference>
<dbReference type="EC" id="2.7.7.7" evidence="2"/>
<evidence type="ECO:0000259" key="10">
    <source>
        <dbReference type="SMART" id="SM00481"/>
    </source>
</evidence>
<dbReference type="SUPFAM" id="SSF81301">
    <property type="entry name" value="Nucleotidyltransferase"/>
    <property type="match status" value="1"/>
</dbReference>
<dbReference type="InterPro" id="IPR003583">
    <property type="entry name" value="Hlx-hairpin-Hlx_DNA-bd_motif"/>
</dbReference>
<dbReference type="PIRSF" id="PIRSF005047">
    <property type="entry name" value="UCP005047_YshC"/>
    <property type="match status" value="1"/>
</dbReference>
<evidence type="ECO:0000256" key="6">
    <source>
        <dbReference type="ARBA" id="ARBA00022705"/>
    </source>
</evidence>
<dbReference type="SMART" id="SM00278">
    <property type="entry name" value="HhH1"/>
    <property type="match status" value="2"/>
</dbReference>
<dbReference type="SUPFAM" id="SSF47802">
    <property type="entry name" value="DNA polymerase beta, N-terminal domain-like"/>
    <property type="match status" value="1"/>
</dbReference>
<evidence type="ECO:0000313" key="13">
    <source>
        <dbReference type="Proteomes" id="UP000001933"/>
    </source>
</evidence>
<keyword evidence="4" id="KW-0808">Transferase</keyword>
<feature type="domain" description="Helix-hairpin-helix DNA-binding motif class 1" evidence="9">
    <location>
        <begin position="56"/>
        <end position="75"/>
    </location>
</feature>
<dbReference type="HOGENOM" id="CLU_017729_1_0_7"/>
<evidence type="ECO:0000256" key="7">
    <source>
        <dbReference type="ARBA" id="ARBA00022932"/>
    </source>
</evidence>